<accession>A0AAN1E1F0</accession>
<dbReference type="AlphaFoldDB" id="A0AAN1E1F0"/>
<dbReference type="EMBL" id="CP017669">
    <property type="protein sequence ID" value="APA39862.1"/>
    <property type="molecule type" value="Genomic_DNA"/>
</dbReference>
<gene>
    <name evidence="2" type="ORF">AU473_02705</name>
</gene>
<sequence length="88" mass="9973">MQVPLEKIMSSLFQNEIKDKFKTGLAYVRGPEKSGSSAQNAGSEGGKKCAGRSRRLSRDVRLRNTSLIKRVSMMILVADQRNYIRRKQ</sequence>
<dbReference type="Proteomes" id="UP000177471">
    <property type="component" value="Chromosome"/>
</dbReference>
<organism evidence="2 3">
    <name type="scientific">Escherichia coli O157:H7</name>
    <dbReference type="NCBI Taxonomy" id="83334"/>
    <lineage>
        <taxon>Bacteria</taxon>
        <taxon>Pseudomonadati</taxon>
        <taxon>Pseudomonadota</taxon>
        <taxon>Gammaproteobacteria</taxon>
        <taxon>Enterobacterales</taxon>
        <taxon>Enterobacteriaceae</taxon>
        <taxon>Escherichia</taxon>
    </lineage>
</organism>
<evidence type="ECO:0000313" key="2">
    <source>
        <dbReference type="EMBL" id="APA39862.1"/>
    </source>
</evidence>
<proteinExistence type="predicted"/>
<feature type="region of interest" description="Disordered" evidence="1">
    <location>
        <begin position="30"/>
        <end position="56"/>
    </location>
</feature>
<evidence type="ECO:0000313" key="3">
    <source>
        <dbReference type="Proteomes" id="UP000177471"/>
    </source>
</evidence>
<name>A0AAN1E1F0_ECO57</name>
<protein>
    <submittedName>
        <fullName evidence="2">Uncharacterized protein</fullName>
    </submittedName>
</protein>
<evidence type="ECO:0000256" key="1">
    <source>
        <dbReference type="SAM" id="MobiDB-lite"/>
    </source>
</evidence>
<reference evidence="2 3" key="1">
    <citation type="submission" date="2016-10" db="EMBL/GenBank/DDBJ databases">
        <title>E. coli O157:H7 PA20.</title>
        <authorList>
            <person name="Uhlich G.A."/>
            <person name="Chen C.-Y."/>
            <person name="Paoli G."/>
        </authorList>
    </citation>
    <scope>NUCLEOTIDE SEQUENCE [LARGE SCALE GENOMIC DNA]</scope>
    <source>
        <strain evidence="2 3">PA20</strain>
    </source>
</reference>